<proteinExistence type="predicted"/>
<evidence type="ECO:0000313" key="2">
    <source>
        <dbReference type="Proteomes" id="UP000308836"/>
    </source>
</evidence>
<name>A0AC61R7F3_9FIRM</name>
<reference evidence="1" key="1">
    <citation type="submission" date="2019-04" db="EMBL/GenBank/DDBJ databases">
        <title>Microbes associate with the intestines of laboratory mice.</title>
        <authorList>
            <person name="Navarre W."/>
            <person name="Wong E."/>
            <person name="Huang K."/>
            <person name="Tropini C."/>
            <person name="Ng K."/>
            <person name="Yu B."/>
        </authorList>
    </citation>
    <scope>NUCLEOTIDE SEQUENCE</scope>
    <source>
        <strain evidence="1">NM09_H32</strain>
    </source>
</reference>
<dbReference type="EMBL" id="SRYG01000013">
    <property type="protein sequence ID" value="TGY65796.1"/>
    <property type="molecule type" value="Genomic_DNA"/>
</dbReference>
<dbReference type="Proteomes" id="UP000308836">
    <property type="component" value="Unassembled WGS sequence"/>
</dbReference>
<accession>A0AC61R7F3</accession>
<protein>
    <submittedName>
        <fullName evidence="1">Acyltransferase</fullName>
    </submittedName>
</protein>
<organism evidence="1 2">
    <name type="scientific">Dubosiella muris</name>
    <dbReference type="NCBI Taxonomy" id="3038133"/>
    <lineage>
        <taxon>Bacteria</taxon>
        <taxon>Bacillati</taxon>
        <taxon>Bacillota</taxon>
        <taxon>Erysipelotrichia</taxon>
        <taxon>Erysipelotrichales</taxon>
        <taxon>Erysipelotrichaceae</taxon>
        <taxon>Dubosiella</taxon>
    </lineage>
</organism>
<sequence length="338" mass="39501">MRGKQYAAIDIARYVSALLVVCIHVYPFAGISETFNTYFIQTLCRLAVPFYFVVSGFFFFRKWDPDEEEANEAHFKRYEWRILKLYLIWSVIYLPYVIWNYASQGFSFLDVFAYIRDFVMTGSYYHLWFLPALIVGMWIVYMSYTRKGLGFTLKLALALYLAGYLINVYAPLWEKLPYVSILYGFFTKTMGTARNGLFFGPIYLALGLLLARTRRLQVRASMLAFLISFVLLVAEVTLYIRLGIMYDLSCMFLMLVPATYFLVNGLLAVRMPYRRQYTIMRYDSLLIYTSHILFVRILFLLLPDANLVVYFATLALSQLFASLVVRGKERFPVLNNLI</sequence>
<keyword evidence="1" id="KW-0808">Transferase</keyword>
<gene>
    <name evidence="1" type="ORF">E5336_07380</name>
</gene>
<evidence type="ECO:0000313" key="1">
    <source>
        <dbReference type="EMBL" id="TGY65796.1"/>
    </source>
</evidence>
<comment type="caution">
    <text evidence="1">The sequence shown here is derived from an EMBL/GenBank/DDBJ whole genome shotgun (WGS) entry which is preliminary data.</text>
</comment>
<keyword evidence="1" id="KW-0012">Acyltransferase</keyword>
<keyword evidence="2" id="KW-1185">Reference proteome</keyword>